<organism evidence="9 10">
    <name type="scientific">Desulfoglaeba alkanexedens ALDC</name>
    <dbReference type="NCBI Taxonomy" id="980445"/>
    <lineage>
        <taxon>Bacteria</taxon>
        <taxon>Pseudomonadati</taxon>
        <taxon>Thermodesulfobacteriota</taxon>
        <taxon>Syntrophobacteria</taxon>
        <taxon>Syntrophobacterales</taxon>
        <taxon>Syntrophobacteraceae</taxon>
        <taxon>Desulfoglaeba</taxon>
    </lineage>
</organism>
<feature type="domain" description="Adenine deaminase C-terminal" evidence="8">
    <location>
        <begin position="402"/>
        <end position="571"/>
    </location>
</feature>
<dbReference type="RefSeq" id="WP_137425534.1">
    <property type="nucleotide sequence ID" value="NZ_CP040098.1"/>
</dbReference>
<dbReference type="SUPFAM" id="SSF51338">
    <property type="entry name" value="Composite domain of metallo-dependent hydrolases"/>
    <property type="match status" value="1"/>
</dbReference>
<sequence length="578" mass="61108">MKRDRRSLERLLRVAAGEVPAECCLRGGSIVNVHTGAVERADLAVHDGCIVGIGRYEARRVVDASGLYIAPGFIDGHIHIESSLLHPSGFAAAVLPRGTTAVVCDPHEIANVFGVEGIRYFLQATERLPLDVYLTLPSCVPASPLETSGAALSAADLASLLPHPRIVGLGEMMNFPGVIAAVPDVLEKLVLFQDLHMDGHAPLLTGNALNAYVLAGIATDHESTQLEEAREKLARGLRLMIREGSQSRDMAALLPAVSDATWPSCLLVTDDRHPDDLLHDGHMDALVNRAVDLGLDPVRAIAMASRTPAETFGLKRRGALVPGARADFSLSASLHPWKPVSVYKNGVEVVRDGKVLVDLENGPSPAPPPSPMELGPMSSDLFALSGAPDREVKVIEVVEGSLLTRCVHAVPKTDGGRLVADTGRDILKLAVFNRYGPRTGQPRRGIGFVKGFGLTRGALASTIAHDSHNLIAVGASDAAMAAVCEAVRRVGGGLGVGDASGTLELLPLPIAGLMSLEPLDAVVDRLAALRRLARTFGCALRNPFMALSFLALPVIPELKLTDRGLVDVASFSMVSLQA</sequence>
<keyword evidence="4 6" id="KW-0464">Manganese</keyword>
<dbReference type="InterPro" id="IPR011059">
    <property type="entry name" value="Metal-dep_hydrolase_composite"/>
</dbReference>
<evidence type="ECO:0000313" key="9">
    <source>
        <dbReference type="EMBL" id="QCQ23255.1"/>
    </source>
</evidence>
<dbReference type="Proteomes" id="UP000298602">
    <property type="component" value="Chromosome"/>
</dbReference>
<keyword evidence="3 6" id="KW-0378">Hydrolase</keyword>
<dbReference type="GO" id="GO:0006146">
    <property type="term" value="P:adenine catabolic process"/>
    <property type="evidence" value="ECO:0007669"/>
    <property type="project" value="InterPro"/>
</dbReference>
<evidence type="ECO:0000256" key="1">
    <source>
        <dbReference type="ARBA" id="ARBA00006773"/>
    </source>
</evidence>
<dbReference type="KEGG" id="dax:FDQ92_14380"/>
<reference evidence="9 10" key="1">
    <citation type="submission" date="2019-05" db="EMBL/GenBank/DDBJ databases">
        <title>The Complete Genome Sequence of the n-alkane-degrading Desulfoglaeba alkanexedens ALDC reveals multiple alkylsuccinate synthase gene clusters.</title>
        <authorList>
            <person name="Callaghan A.V."/>
            <person name="Davidova I.A."/>
            <person name="Duncan K.E."/>
            <person name="Morris B."/>
            <person name="McInerney M.J."/>
        </authorList>
    </citation>
    <scope>NUCLEOTIDE SEQUENCE [LARGE SCALE GENOMIC DNA]</scope>
    <source>
        <strain evidence="9 10">ALDC</strain>
    </source>
</reference>
<comment type="cofactor">
    <cofactor evidence="6">
        <name>Mn(2+)</name>
        <dbReference type="ChEBI" id="CHEBI:29035"/>
    </cofactor>
</comment>
<evidence type="ECO:0000256" key="4">
    <source>
        <dbReference type="ARBA" id="ARBA00023211"/>
    </source>
</evidence>
<dbReference type="EMBL" id="CP040098">
    <property type="protein sequence ID" value="QCQ23255.1"/>
    <property type="molecule type" value="Genomic_DNA"/>
</dbReference>
<dbReference type="InterPro" id="IPR026912">
    <property type="entry name" value="Adenine_deam_C"/>
</dbReference>
<dbReference type="OrthoDB" id="9775607at2"/>
<feature type="domain" description="Amidohydrolase-related" evidence="7">
    <location>
        <begin position="68"/>
        <end position="349"/>
    </location>
</feature>
<dbReference type="Pfam" id="PF13382">
    <property type="entry name" value="Adenine_deam_C"/>
    <property type="match status" value="1"/>
</dbReference>
<dbReference type="PANTHER" id="PTHR11113:SF2">
    <property type="entry name" value="ADENINE DEAMINASE"/>
    <property type="match status" value="1"/>
</dbReference>
<dbReference type="HAMAP" id="MF_01518">
    <property type="entry name" value="Adenine_deamin"/>
    <property type="match status" value="1"/>
</dbReference>
<dbReference type="NCBIfam" id="TIGR01178">
    <property type="entry name" value="ade"/>
    <property type="match status" value="1"/>
</dbReference>
<protein>
    <recommendedName>
        <fullName evidence="2 6">Adenine deaminase</fullName>
        <shortName evidence="6">Adenase</shortName>
        <shortName evidence="6">Adenine aminase</shortName>
        <ecNumber evidence="2 6">3.5.4.2</ecNumber>
    </recommendedName>
</protein>
<comment type="catalytic activity">
    <reaction evidence="5 6">
        <text>adenine + H2O + H(+) = hypoxanthine + NH4(+)</text>
        <dbReference type="Rhea" id="RHEA:23688"/>
        <dbReference type="ChEBI" id="CHEBI:15377"/>
        <dbReference type="ChEBI" id="CHEBI:15378"/>
        <dbReference type="ChEBI" id="CHEBI:16708"/>
        <dbReference type="ChEBI" id="CHEBI:17368"/>
        <dbReference type="ChEBI" id="CHEBI:28938"/>
        <dbReference type="EC" id="3.5.4.2"/>
    </reaction>
</comment>
<evidence type="ECO:0000259" key="8">
    <source>
        <dbReference type="Pfam" id="PF13382"/>
    </source>
</evidence>
<gene>
    <name evidence="6 9" type="primary">ade</name>
    <name evidence="9" type="ORF">FDQ92_14380</name>
</gene>
<evidence type="ECO:0000256" key="6">
    <source>
        <dbReference type="HAMAP-Rule" id="MF_01518"/>
    </source>
</evidence>
<evidence type="ECO:0000256" key="5">
    <source>
        <dbReference type="ARBA" id="ARBA00047720"/>
    </source>
</evidence>
<name>A0A4P8L7S7_9BACT</name>
<evidence type="ECO:0000256" key="2">
    <source>
        <dbReference type="ARBA" id="ARBA00012782"/>
    </source>
</evidence>
<dbReference type="Pfam" id="PF01979">
    <property type="entry name" value="Amidohydro_1"/>
    <property type="match status" value="1"/>
</dbReference>
<dbReference type="SUPFAM" id="SSF51556">
    <property type="entry name" value="Metallo-dependent hydrolases"/>
    <property type="match status" value="1"/>
</dbReference>
<dbReference type="PANTHER" id="PTHR11113">
    <property type="entry name" value="N-ACETYLGLUCOSAMINE-6-PHOSPHATE DEACETYLASE"/>
    <property type="match status" value="1"/>
</dbReference>
<dbReference type="InterPro" id="IPR032466">
    <property type="entry name" value="Metal_Hydrolase"/>
</dbReference>
<keyword evidence="10" id="KW-1185">Reference proteome</keyword>
<evidence type="ECO:0000313" key="10">
    <source>
        <dbReference type="Proteomes" id="UP000298602"/>
    </source>
</evidence>
<accession>A0A4P8L7S7</accession>
<comment type="similarity">
    <text evidence="1 6">Belongs to the metallo-dependent hydrolases superfamily. Adenine deaminase family.</text>
</comment>
<evidence type="ECO:0000256" key="3">
    <source>
        <dbReference type="ARBA" id="ARBA00022801"/>
    </source>
</evidence>
<dbReference type="Gene3D" id="2.30.40.10">
    <property type="entry name" value="Urease, subunit C, domain 1"/>
    <property type="match status" value="1"/>
</dbReference>
<dbReference type="GO" id="GO:0000034">
    <property type="term" value="F:adenine deaminase activity"/>
    <property type="evidence" value="ECO:0007669"/>
    <property type="project" value="UniProtKB-UniRule"/>
</dbReference>
<dbReference type="Gene3D" id="3.20.20.140">
    <property type="entry name" value="Metal-dependent hydrolases"/>
    <property type="match status" value="1"/>
</dbReference>
<dbReference type="EC" id="3.5.4.2" evidence="2 6"/>
<dbReference type="InterPro" id="IPR006680">
    <property type="entry name" value="Amidohydro-rel"/>
</dbReference>
<proteinExistence type="inferred from homology"/>
<evidence type="ECO:0000259" key="7">
    <source>
        <dbReference type="Pfam" id="PF01979"/>
    </source>
</evidence>
<dbReference type="AlphaFoldDB" id="A0A4P8L7S7"/>
<dbReference type="InterPro" id="IPR006679">
    <property type="entry name" value="Adenine_deam"/>
</dbReference>
<reference evidence="9 10" key="2">
    <citation type="submission" date="2019-05" db="EMBL/GenBank/DDBJ databases">
        <authorList>
            <person name="Suflita J.M."/>
            <person name="Marks C.R."/>
        </authorList>
    </citation>
    <scope>NUCLEOTIDE SEQUENCE [LARGE SCALE GENOMIC DNA]</scope>
    <source>
        <strain evidence="9 10">ALDC</strain>
    </source>
</reference>